<dbReference type="GeneID" id="8200320"/>
<proteinExistence type="predicted"/>
<dbReference type="InterPro" id="IPR008000">
    <property type="entry name" value="Rham/fucose_mutarotase"/>
</dbReference>
<dbReference type="eggNOG" id="ENOG502S4QF">
    <property type="taxonomic scope" value="Eukaryota"/>
</dbReference>
<dbReference type="OrthoDB" id="9981546at2759"/>
<dbReference type="SUPFAM" id="SSF54909">
    <property type="entry name" value="Dimeric alpha+beta barrel"/>
    <property type="match status" value="1"/>
</dbReference>
<dbReference type="OMA" id="HAKVWPE"/>
<dbReference type="Gene3D" id="3.30.70.100">
    <property type="match status" value="1"/>
</dbReference>
<dbReference type="PANTHER" id="PTHR34389:SF2">
    <property type="entry name" value="L-RHAMNOSE MUTAROTASE"/>
    <property type="match status" value="1"/>
</dbReference>
<dbReference type="AlphaFoldDB" id="C4R5P5"/>
<evidence type="ECO:0000313" key="1">
    <source>
        <dbReference type="EMBL" id="CAY70881.1"/>
    </source>
</evidence>
<sequence>MPIDLHPGKRICQVVKLKPEFYDEYVKVHAAVWPSVLELLSKYHIEDYSIFYLEQYNLLIATMKYLGDDYEADCAKMVEEDANLKWWKMTDEMQESLVAGSLGSADSKGWWLNVPEVFRHDH</sequence>
<dbReference type="EMBL" id="FN392321">
    <property type="protein sequence ID" value="CAY70881.1"/>
    <property type="molecule type" value="Genomic_DNA"/>
</dbReference>
<dbReference type="GO" id="GO:0016857">
    <property type="term" value="F:racemase and epimerase activity, acting on carbohydrates and derivatives"/>
    <property type="evidence" value="ECO:0007669"/>
    <property type="project" value="InterPro"/>
</dbReference>
<reference evidence="1 2" key="1">
    <citation type="journal article" date="2009" name="Nat. Biotechnol.">
        <title>Genome sequence of the recombinant protein production host Pichia pastoris.</title>
        <authorList>
            <person name="De Schutter K."/>
            <person name="Lin Y.C."/>
            <person name="Tiels P."/>
            <person name="Van Hecke A."/>
            <person name="Glinka S."/>
            <person name="Weber-Lehmann J."/>
            <person name="Rouze P."/>
            <person name="Van de Peer Y."/>
            <person name="Callewaert N."/>
        </authorList>
    </citation>
    <scope>NUCLEOTIDE SEQUENCE [LARGE SCALE GENOMIC DNA]</scope>
    <source>
        <strain evidence="2">GS115 / ATCC 20864</strain>
    </source>
</reference>
<dbReference type="Pfam" id="PF05336">
    <property type="entry name" value="rhaM"/>
    <property type="match status" value="1"/>
</dbReference>
<dbReference type="SMR" id="C4R5P5"/>
<dbReference type="Proteomes" id="UP000000314">
    <property type="component" value="Chromosome 3"/>
</dbReference>
<dbReference type="RefSeq" id="XP_002493060.1">
    <property type="nucleotide sequence ID" value="XM_002493015.1"/>
</dbReference>
<dbReference type="STRING" id="644223.C4R5P5"/>
<gene>
    <name evidence="1" type="ordered locus">PAS_chr3_0829</name>
</gene>
<dbReference type="InterPro" id="IPR011008">
    <property type="entry name" value="Dimeric_a/b-barrel"/>
</dbReference>
<organism evidence="1 2">
    <name type="scientific">Komagataella phaffii (strain GS115 / ATCC 20864)</name>
    <name type="common">Yeast</name>
    <name type="synonym">Pichia pastoris</name>
    <dbReference type="NCBI Taxonomy" id="644223"/>
    <lineage>
        <taxon>Eukaryota</taxon>
        <taxon>Fungi</taxon>
        <taxon>Dikarya</taxon>
        <taxon>Ascomycota</taxon>
        <taxon>Saccharomycotina</taxon>
        <taxon>Pichiomycetes</taxon>
        <taxon>Pichiales</taxon>
        <taxon>Pichiaceae</taxon>
        <taxon>Komagataella</taxon>
    </lineage>
</organism>
<keyword evidence="2" id="KW-1185">Reference proteome</keyword>
<dbReference type="PANTHER" id="PTHR34389">
    <property type="entry name" value="L-RHAMNOSE MUTAROTASE"/>
    <property type="match status" value="1"/>
</dbReference>
<evidence type="ECO:0000313" key="2">
    <source>
        <dbReference type="Proteomes" id="UP000000314"/>
    </source>
</evidence>
<evidence type="ECO:0008006" key="3">
    <source>
        <dbReference type="Google" id="ProtNLM"/>
    </source>
</evidence>
<dbReference type="HOGENOM" id="CLU_100689_1_0_1"/>
<dbReference type="InParanoid" id="C4R5P5"/>
<accession>C4R5P5</accession>
<name>C4R5P5_KOMPG</name>
<protein>
    <recommendedName>
        <fullName evidence="3">Rhamnose mutarotase</fullName>
    </recommendedName>
</protein>
<dbReference type="KEGG" id="ppa:PAS_chr3_0829"/>